<reference evidence="1 2" key="1">
    <citation type="submission" date="2015-09" db="EMBL/GenBank/DDBJ databases">
        <title>Sorangium comparison.</title>
        <authorList>
            <person name="Zaburannyi N."/>
            <person name="Bunk B."/>
            <person name="Overmann J."/>
            <person name="Mueller R."/>
        </authorList>
    </citation>
    <scope>NUCLEOTIDE SEQUENCE [LARGE SCALE GENOMIC DNA]</scope>
    <source>
        <strain evidence="1 2">So ce26</strain>
    </source>
</reference>
<dbReference type="NCBIfam" id="TIGR03898">
    <property type="entry name" value="lanti_MRSA_kill"/>
    <property type="match status" value="1"/>
</dbReference>
<gene>
    <name evidence="1" type="ORF">SOCE26_069080</name>
</gene>
<dbReference type="OrthoDB" id="896929at2"/>
<evidence type="ECO:0008006" key="3">
    <source>
        <dbReference type="Google" id="ProtNLM"/>
    </source>
</evidence>
<organism evidence="1 2">
    <name type="scientific">Sorangium cellulosum</name>
    <name type="common">Polyangium cellulosum</name>
    <dbReference type="NCBI Taxonomy" id="56"/>
    <lineage>
        <taxon>Bacteria</taxon>
        <taxon>Pseudomonadati</taxon>
        <taxon>Myxococcota</taxon>
        <taxon>Polyangia</taxon>
        <taxon>Polyangiales</taxon>
        <taxon>Polyangiaceae</taxon>
        <taxon>Sorangium</taxon>
    </lineage>
</organism>
<accession>A0A2L0F1K6</accession>
<dbReference type="GO" id="GO:0042742">
    <property type="term" value="P:defense response to bacterium"/>
    <property type="evidence" value="ECO:0007669"/>
    <property type="project" value="InterPro"/>
</dbReference>
<dbReference type="EMBL" id="CP012673">
    <property type="protein sequence ID" value="AUX45417.1"/>
    <property type="molecule type" value="Genomic_DNA"/>
</dbReference>
<evidence type="ECO:0000313" key="1">
    <source>
        <dbReference type="EMBL" id="AUX45417.1"/>
    </source>
</evidence>
<proteinExistence type="predicted"/>
<sequence length="75" mass="7964">MSNLDIIRAWKDESYRLSLSDAQRALLPESPVGPVELSDEDWTGAGGAAASAMAKITQPASWCTCSTKSICVCAM</sequence>
<name>A0A2L0F1K6_SORCE</name>
<dbReference type="Proteomes" id="UP000238348">
    <property type="component" value="Chromosome"/>
</dbReference>
<evidence type="ECO:0000313" key="2">
    <source>
        <dbReference type="Proteomes" id="UP000238348"/>
    </source>
</evidence>
<dbReference type="AlphaFoldDB" id="A0A2L0F1K6"/>
<dbReference type="InterPro" id="IPR027635">
    <property type="entry name" value="Lantibiotic2_lead_pep_dom"/>
</dbReference>
<protein>
    <recommendedName>
        <fullName evidence="3">Mersacidin/lichenicidin family type 2 lantibiotic</fullName>
    </recommendedName>
</protein>